<organism evidence="3 4">
    <name type="scientific">Micromonospora phaseoli</name>
    <dbReference type="NCBI Taxonomy" id="1144548"/>
    <lineage>
        <taxon>Bacteria</taxon>
        <taxon>Bacillati</taxon>
        <taxon>Actinomycetota</taxon>
        <taxon>Actinomycetes</taxon>
        <taxon>Micromonosporales</taxon>
        <taxon>Micromonosporaceae</taxon>
        <taxon>Micromonospora</taxon>
    </lineage>
</organism>
<gene>
    <name evidence="3" type="ORF">SAMN05443287_105107</name>
</gene>
<name>A0A1H6ZHM3_9ACTN</name>
<keyword evidence="4" id="KW-1185">Reference proteome</keyword>
<keyword evidence="2" id="KW-0812">Transmembrane</keyword>
<evidence type="ECO:0000313" key="4">
    <source>
        <dbReference type="Proteomes" id="UP000198707"/>
    </source>
</evidence>
<accession>A0A1H6ZHM3</accession>
<proteinExistence type="predicted"/>
<feature type="region of interest" description="Disordered" evidence="1">
    <location>
        <begin position="1"/>
        <end position="24"/>
    </location>
</feature>
<reference evidence="4" key="1">
    <citation type="submission" date="2016-10" db="EMBL/GenBank/DDBJ databases">
        <authorList>
            <person name="Varghese N."/>
            <person name="Submissions S."/>
        </authorList>
    </citation>
    <scope>NUCLEOTIDE SEQUENCE [LARGE SCALE GENOMIC DNA]</scope>
    <source>
        <strain evidence="4">CGMCC 4.7038</strain>
    </source>
</reference>
<protein>
    <recommendedName>
        <fullName evidence="5">PQQ-like domain-containing protein</fullName>
    </recommendedName>
</protein>
<dbReference type="Proteomes" id="UP000198707">
    <property type="component" value="Unassembled WGS sequence"/>
</dbReference>
<keyword evidence="2" id="KW-0472">Membrane</keyword>
<sequence length="420" mass="43149">MSVVSGGRDNPSGVPGRSLDVPQNQLEDAVREELSRRVAAPRALTGDPASAVIGRANRIQRRRAAAGMSLAAVAIVLVSAGSMQLRDDRPPTGGSVAIGEPDPPPAVTRTIPPPGPNTMTPFAEVDVVLGEMIVTAQGRMVPLLGTGDVERAHRLTDGRGWLAVGAPTIAGRALWSVRPDGTAQVLLAGADEIILDPEGRRVAWKQGTVLAAAGIVNGELADTVRAEAPAEAVPQRFVDDTVLVRLAPDRPGHVLWGLKPGPLDQGTDRVSTQVFDALPDGRLVGEVAVPAGRPACLTLLDPAQGLAPAGPDCGPEVDGDGRGSVSPDGRWLLVNGRSGDQESALLVDLTRLDRSAEAQPAGPAMTGTVVWSAPGTAYYADAAGDLVRVAVDPLRTSRPATPVTLAGLPSGELPVVVSGG</sequence>
<feature type="transmembrane region" description="Helical" evidence="2">
    <location>
        <begin position="64"/>
        <end position="83"/>
    </location>
</feature>
<evidence type="ECO:0000313" key="3">
    <source>
        <dbReference type="EMBL" id="SEJ52919.1"/>
    </source>
</evidence>
<dbReference type="STRING" id="1144548.SAMN05443287_105107"/>
<keyword evidence="2" id="KW-1133">Transmembrane helix</keyword>
<evidence type="ECO:0008006" key="5">
    <source>
        <dbReference type="Google" id="ProtNLM"/>
    </source>
</evidence>
<dbReference type="AlphaFoldDB" id="A0A1H6ZHM3"/>
<evidence type="ECO:0000256" key="2">
    <source>
        <dbReference type="SAM" id="Phobius"/>
    </source>
</evidence>
<evidence type="ECO:0000256" key="1">
    <source>
        <dbReference type="SAM" id="MobiDB-lite"/>
    </source>
</evidence>
<dbReference type="EMBL" id="FNYV01000005">
    <property type="protein sequence ID" value="SEJ52919.1"/>
    <property type="molecule type" value="Genomic_DNA"/>
</dbReference>